<evidence type="ECO:0000313" key="2">
    <source>
        <dbReference type="EMBL" id="GGO42955.1"/>
    </source>
</evidence>
<evidence type="ECO:0000256" key="1">
    <source>
        <dbReference type="SAM" id="MobiDB-lite"/>
    </source>
</evidence>
<feature type="compositionally biased region" description="Low complexity" evidence="1">
    <location>
        <begin position="1"/>
        <end position="13"/>
    </location>
</feature>
<dbReference type="EMBL" id="BMMP01000002">
    <property type="protein sequence ID" value="GGO42955.1"/>
    <property type="molecule type" value="Genomic_DNA"/>
</dbReference>
<protein>
    <submittedName>
        <fullName evidence="2">Uncharacterized protein</fullName>
    </submittedName>
</protein>
<name>A0ABQ2LTA1_9ACTN</name>
<accession>A0ABQ2LTA1</accession>
<proteinExistence type="predicted"/>
<sequence length="86" mass="8991">MRDPAGASAGEPAGEVRRVGVLEQRNPGGRGRGAVAVTCPGLTARQLSGEPVRPTLLSCVFLVFEFAGGGRENRCGNRPKRCLDKG</sequence>
<dbReference type="Proteomes" id="UP000631535">
    <property type="component" value="Unassembled WGS sequence"/>
</dbReference>
<evidence type="ECO:0000313" key="3">
    <source>
        <dbReference type="Proteomes" id="UP000631535"/>
    </source>
</evidence>
<gene>
    <name evidence="2" type="ORF">GCM10012287_04960</name>
</gene>
<organism evidence="2 3">
    <name type="scientific">Streptomyces daqingensis</name>
    <dbReference type="NCBI Taxonomy" id="1472640"/>
    <lineage>
        <taxon>Bacteria</taxon>
        <taxon>Bacillati</taxon>
        <taxon>Actinomycetota</taxon>
        <taxon>Actinomycetes</taxon>
        <taxon>Kitasatosporales</taxon>
        <taxon>Streptomycetaceae</taxon>
        <taxon>Streptomyces</taxon>
    </lineage>
</organism>
<keyword evidence="3" id="KW-1185">Reference proteome</keyword>
<comment type="caution">
    <text evidence="2">The sequence shown here is derived from an EMBL/GenBank/DDBJ whole genome shotgun (WGS) entry which is preliminary data.</text>
</comment>
<reference evidence="3" key="1">
    <citation type="journal article" date="2019" name="Int. J. Syst. Evol. Microbiol.">
        <title>The Global Catalogue of Microorganisms (GCM) 10K type strain sequencing project: providing services to taxonomists for standard genome sequencing and annotation.</title>
        <authorList>
            <consortium name="The Broad Institute Genomics Platform"/>
            <consortium name="The Broad Institute Genome Sequencing Center for Infectious Disease"/>
            <person name="Wu L."/>
            <person name="Ma J."/>
        </authorList>
    </citation>
    <scope>NUCLEOTIDE SEQUENCE [LARGE SCALE GENOMIC DNA]</scope>
    <source>
        <strain evidence="3">CGMCC 4.7178</strain>
    </source>
</reference>
<feature type="region of interest" description="Disordered" evidence="1">
    <location>
        <begin position="1"/>
        <end position="33"/>
    </location>
</feature>